<dbReference type="EMBL" id="JAAOMA010000091">
    <property type="protein sequence ID" value="NHR08760.1"/>
    <property type="molecule type" value="Genomic_DNA"/>
</dbReference>
<sequence length="304" mass="33121">MYTTAQEVIDAIPGMSERVAAGSGSLPELYILRMSNMIDAAATGLSATDKAFVRAFAIDAGMYAMPDPLDAEEDDDLAKDFCMHGLEENTCPCGCFELGGEFGEGEPGFAPESEPEGEHSPDDTLGLTFDQCVGLEESGWSADALYGIRLEWNRKGLCGHGYDVSSCQRGCAERAHAAVVLPELSFEQRLALSVAEAKVDILVRVEEALLGLAMDCAEAEQQLLRVQADLQKIGEQVPVYGVGLHYHAFGVDLHWTSPTGRRGWQPYLPQEAEQLMKDEPGNWQLASLARGETFYQYQEQGDSV</sequence>
<evidence type="ECO:0000313" key="2">
    <source>
        <dbReference type="Proteomes" id="UP001515641"/>
    </source>
</evidence>
<organism evidence="1 2">
    <name type="scientific">Chromobacterium fluminis</name>
    <dbReference type="NCBI Taxonomy" id="3044269"/>
    <lineage>
        <taxon>Bacteria</taxon>
        <taxon>Pseudomonadati</taxon>
        <taxon>Pseudomonadota</taxon>
        <taxon>Betaproteobacteria</taxon>
        <taxon>Neisseriales</taxon>
        <taxon>Chromobacteriaceae</taxon>
        <taxon>Chromobacterium</taxon>
    </lineage>
</organism>
<comment type="caution">
    <text evidence="1">The sequence shown here is derived from an EMBL/GenBank/DDBJ whole genome shotgun (WGS) entry which is preliminary data.</text>
</comment>
<keyword evidence="2" id="KW-1185">Reference proteome</keyword>
<gene>
    <name evidence="1" type="ORF">HA052_26585</name>
</gene>
<protein>
    <submittedName>
        <fullName evidence="1">Uncharacterized protein</fullName>
    </submittedName>
</protein>
<accession>A0ABX0LJV3</accession>
<reference evidence="1 2" key="1">
    <citation type="submission" date="2020-03" db="EMBL/GenBank/DDBJ databases">
        <title>Draft genome sequence of environmentally isolated cultures.</title>
        <authorList>
            <person name="Wilson H.S."/>
            <person name="De Leon M.E."/>
        </authorList>
    </citation>
    <scope>NUCLEOTIDE SEQUENCE [LARGE SCALE GENOMIC DNA]</scope>
    <source>
        <strain evidence="1 2">HSC-31F16</strain>
    </source>
</reference>
<dbReference type="Proteomes" id="UP001515641">
    <property type="component" value="Unassembled WGS sequence"/>
</dbReference>
<name>A0ABX0LJV3_9NEIS</name>
<proteinExistence type="predicted"/>
<dbReference type="RefSeq" id="WP_166454356.1">
    <property type="nucleotide sequence ID" value="NZ_JAAOMA010000091.1"/>
</dbReference>
<evidence type="ECO:0000313" key="1">
    <source>
        <dbReference type="EMBL" id="NHR08760.1"/>
    </source>
</evidence>